<dbReference type="Proteomes" id="UP000297866">
    <property type="component" value="Unassembled WGS sequence"/>
</dbReference>
<dbReference type="GO" id="GO:0008443">
    <property type="term" value="F:phosphofructokinase activity"/>
    <property type="evidence" value="ECO:0007669"/>
    <property type="project" value="TreeGrafter"/>
</dbReference>
<dbReference type="PIRSF" id="PIRSF000535">
    <property type="entry name" value="1PFK/6PFK/LacC"/>
    <property type="match status" value="1"/>
</dbReference>
<dbReference type="PROSITE" id="PS00584">
    <property type="entry name" value="PFKB_KINASES_2"/>
    <property type="match status" value="1"/>
</dbReference>
<protein>
    <submittedName>
        <fullName evidence="9">1-phosphofructokinase family hexose kinase</fullName>
    </submittedName>
</protein>
<evidence type="ECO:0000256" key="1">
    <source>
        <dbReference type="ARBA" id="ARBA00010688"/>
    </source>
</evidence>
<dbReference type="EMBL" id="SOEZ01000080">
    <property type="protein sequence ID" value="TFB46404.1"/>
    <property type="molecule type" value="Genomic_DNA"/>
</dbReference>
<dbReference type="PANTHER" id="PTHR46566">
    <property type="entry name" value="1-PHOSPHOFRUCTOKINASE-RELATED"/>
    <property type="match status" value="1"/>
</dbReference>
<evidence type="ECO:0000256" key="2">
    <source>
        <dbReference type="ARBA" id="ARBA00022679"/>
    </source>
</evidence>
<evidence type="ECO:0000313" key="9">
    <source>
        <dbReference type="EMBL" id="TFB46404.1"/>
    </source>
</evidence>
<name>A0A4V3I610_9MICO</name>
<dbReference type="AlphaFoldDB" id="A0A4V3I610"/>
<gene>
    <name evidence="9" type="ORF">E3O23_17575</name>
</gene>
<dbReference type="GO" id="GO:0005829">
    <property type="term" value="C:cytosol"/>
    <property type="evidence" value="ECO:0007669"/>
    <property type="project" value="TreeGrafter"/>
</dbReference>
<reference evidence="9 10" key="1">
    <citation type="submission" date="2019-03" db="EMBL/GenBank/DDBJ databases">
        <title>Genomics of glacier-inhabiting Cryobacterium strains.</title>
        <authorList>
            <person name="Liu Q."/>
            <person name="Xin Y.-H."/>
        </authorList>
    </citation>
    <scope>NUCLEOTIDE SEQUENCE [LARGE SCALE GENOMIC DNA]</scope>
    <source>
        <strain evidence="9 10">Sr47</strain>
    </source>
</reference>
<organism evidence="9 10">
    <name type="scientific">Cryobacterium tagatosivorans</name>
    <dbReference type="NCBI Taxonomy" id="1259199"/>
    <lineage>
        <taxon>Bacteria</taxon>
        <taxon>Bacillati</taxon>
        <taxon>Actinomycetota</taxon>
        <taxon>Actinomycetes</taxon>
        <taxon>Micrococcales</taxon>
        <taxon>Microbacteriaceae</taxon>
        <taxon>Cryobacterium</taxon>
    </lineage>
</organism>
<evidence type="ECO:0000259" key="8">
    <source>
        <dbReference type="Pfam" id="PF00294"/>
    </source>
</evidence>
<evidence type="ECO:0000256" key="5">
    <source>
        <dbReference type="ARBA" id="ARBA00022840"/>
    </source>
</evidence>
<keyword evidence="4 7" id="KW-0418">Kinase</keyword>
<accession>A0A4V3I610</accession>
<evidence type="ECO:0000256" key="3">
    <source>
        <dbReference type="ARBA" id="ARBA00022741"/>
    </source>
</evidence>
<dbReference type="InterPro" id="IPR002139">
    <property type="entry name" value="Ribo/fructo_kinase"/>
</dbReference>
<dbReference type="PANTHER" id="PTHR46566:SF5">
    <property type="entry name" value="1-PHOSPHOFRUCTOKINASE"/>
    <property type="match status" value="1"/>
</dbReference>
<keyword evidence="3" id="KW-0547">Nucleotide-binding</keyword>
<comment type="similarity">
    <text evidence="1 7">Belongs to the carbohydrate kinase PfkB family.</text>
</comment>
<evidence type="ECO:0000256" key="6">
    <source>
        <dbReference type="PIRNR" id="PIRNR000535"/>
    </source>
</evidence>
<proteinExistence type="inferred from homology"/>
<keyword evidence="5" id="KW-0067">ATP-binding</keyword>
<evidence type="ECO:0000256" key="7">
    <source>
        <dbReference type="RuleBase" id="RU003704"/>
    </source>
</evidence>
<comment type="caution">
    <text evidence="9">The sequence shown here is derived from an EMBL/GenBank/DDBJ whole genome shotgun (WGS) entry which is preliminary data.</text>
</comment>
<dbReference type="NCBIfam" id="TIGR03168">
    <property type="entry name" value="1-PFK"/>
    <property type="match status" value="1"/>
</dbReference>
<dbReference type="InterPro" id="IPR017583">
    <property type="entry name" value="Tagatose/fructose_Pkinase"/>
</dbReference>
<keyword evidence="10" id="KW-1185">Reference proteome</keyword>
<dbReference type="InterPro" id="IPR002173">
    <property type="entry name" value="Carboh/pur_kinase_PfkB_CS"/>
</dbReference>
<feature type="domain" description="Carbohydrate kinase PfkB" evidence="8">
    <location>
        <begin position="14"/>
        <end position="264"/>
    </location>
</feature>
<evidence type="ECO:0000313" key="10">
    <source>
        <dbReference type="Proteomes" id="UP000297866"/>
    </source>
</evidence>
<keyword evidence="2 6" id="KW-0808">Transferase</keyword>
<dbReference type="InterPro" id="IPR029056">
    <property type="entry name" value="Ribokinase-like"/>
</dbReference>
<dbReference type="CDD" id="cd01164">
    <property type="entry name" value="FruK_PfkB_like"/>
    <property type="match status" value="1"/>
</dbReference>
<dbReference type="SUPFAM" id="SSF53613">
    <property type="entry name" value="Ribokinase-like"/>
    <property type="match status" value="1"/>
</dbReference>
<dbReference type="PRINTS" id="PR00990">
    <property type="entry name" value="RIBOKINASE"/>
</dbReference>
<dbReference type="Pfam" id="PF00294">
    <property type="entry name" value="PfkB"/>
    <property type="match status" value="1"/>
</dbReference>
<evidence type="ECO:0000256" key="4">
    <source>
        <dbReference type="ARBA" id="ARBA00022777"/>
    </source>
</evidence>
<dbReference type="OrthoDB" id="9801219at2"/>
<dbReference type="InterPro" id="IPR011611">
    <property type="entry name" value="PfkB_dom"/>
</dbReference>
<dbReference type="RefSeq" id="WP_134493334.1">
    <property type="nucleotide sequence ID" value="NZ_SOEZ01000080.1"/>
</dbReference>
<sequence length="319" mass="32580">MIVTITPSPSIDWTVTLDSFELGAVNRASNSVREPSGKGVNVAIALHRAGEPTRAIVPAGGDTGRFLASALQAHGLPFTLIDTGSEIRTNITLVTPGHPGTKINEPGSPLSDDVVARLHAAVLDTAGNATAVVSCGSLPPGVPASFHRDIANLAKTLGVYSVVDASGESLALALTAEPDLVKPNVHELAELAGESITTLGDVVAAAQRLRQRGARAVLASLGADGVIYVDTMGALYAKAHDIPVLNSVGAGDALLAGFMRGGSDRAARLANAALWASSAVADPSTLFTVRPDFAALISVGPLIDADIRLTEPSTLLART</sequence>
<dbReference type="GO" id="GO:0005524">
    <property type="term" value="F:ATP binding"/>
    <property type="evidence" value="ECO:0007669"/>
    <property type="project" value="UniProtKB-KW"/>
</dbReference>
<dbReference type="Gene3D" id="3.40.1190.20">
    <property type="match status" value="1"/>
</dbReference>